<organism evidence="1 2">
    <name type="scientific">Oceanobacillus sojae</name>
    <dbReference type="NCBI Taxonomy" id="582851"/>
    <lineage>
        <taxon>Bacteria</taxon>
        <taxon>Bacillati</taxon>
        <taxon>Bacillota</taxon>
        <taxon>Bacilli</taxon>
        <taxon>Bacillales</taxon>
        <taxon>Bacillaceae</taxon>
        <taxon>Oceanobacillus</taxon>
    </lineage>
</organism>
<evidence type="ECO:0000313" key="2">
    <source>
        <dbReference type="Proteomes" id="UP000321558"/>
    </source>
</evidence>
<proteinExistence type="predicted"/>
<dbReference type="AlphaFoldDB" id="A0A511ZF57"/>
<evidence type="ECO:0000313" key="1">
    <source>
        <dbReference type="EMBL" id="GEN86085.1"/>
    </source>
</evidence>
<sequence length="238" mass="27901">MGLIRNNIVVEYNDKGYLMYAESFPGAYTRGREREEALSKFPAEIKRYCRWTGIDYAETDVVESVVVQSKESNLEIHEADSDIIFLSEQDPLLVEEYELIKKLVLKSAHDFQLLYDSIPVKTYTSLPKRKSFYGAVPITPEEMYEHTNGVTNYYAGEIGVKIDNIDLIYQNRMQALKAIEEADDFLQNKTLHGNYGEQWSLRKVLRRFIWHDHIHAKGMYRMAVKRWGDSEIENPYYF</sequence>
<dbReference type="EMBL" id="BJYM01000003">
    <property type="protein sequence ID" value="GEN86085.1"/>
    <property type="molecule type" value="Genomic_DNA"/>
</dbReference>
<keyword evidence="2" id="KW-1185">Reference proteome</keyword>
<dbReference type="STRING" id="582851.GCA_900162665_04359"/>
<dbReference type="Proteomes" id="UP000321558">
    <property type="component" value="Unassembled WGS sequence"/>
</dbReference>
<protein>
    <submittedName>
        <fullName evidence="1">Uncharacterized protein</fullName>
    </submittedName>
</protein>
<dbReference type="Gene3D" id="1.20.120.450">
    <property type="entry name" value="dinb family like domain"/>
    <property type="match status" value="1"/>
</dbReference>
<reference evidence="1 2" key="1">
    <citation type="submission" date="2019-07" db="EMBL/GenBank/DDBJ databases">
        <title>Whole genome shotgun sequence of Oceanobacillus sojae NBRC 105379.</title>
        <authorList>
            <person name="Hosoyama A."/>
            <person name="Uohara A."/>
            <person name="Ohji S."/>
            <person name="Ichikawa N."/>
        </authorList>
    </citation>
    <scope>NUCLEOTIDE SEQUENCE [LARGE SCALE GENOMIC DNA]</scope>
    <source>
        <strain evidence="1 2">NBRC 105379</strain>
    </source>
</reference>
<name>A0A511ZF57_9BACI</name>
<dbReference type="RefSeq" id="WP_222595714.1">
    <property type="nucleotide sequence ID" value="NZ_BJYM01000003.1"/>
</dbReference>
<accession>A0A511ZF57</accession>
<gene>
    <name evidence="1" type="ORF">OSO01_08240</name>
</gene>
<comment type="caution">
    <text evidence="1">The sequence shown here is derived from an EMBL/GenBank/DDBJ whole genome shotgun (WGS) entry which is preliminary data.</text>
</comment>
<dbReference type="InterPro" id="IPR034660">
    <property type="entry name" value="DinB/YfiT-like"/>
</dbReference>